<keyword evidence="3" id="KW-1185">Reference proteome</keyword>
<sequence>MPMFPASEKIKTRTARQYHSVSHSDHKRTDVIFDYGVWNIGKRLDVRKFCVMYFKLKHQIKGEKEKRLSVLDEAGNYDVTWDKATILAFRSFQNHTRL</sequence>
<dbReference type="AlphaFoldDB" id="A0AAD9Q0J6"/>
<reference evidence="2" key="2">
    <citation type="journal article" date="2023" name="Science">
        <title>Genomic signatures of disease resistance in endangered staghorn corals.</title>
        <authorList>
            <person name="Vollmer S.V."/>
            <person name="Selwyn J.D."/>
            <person name="Despard B.A."/>
            <person name="Roesel C.L."/>
        </authorList>
    </citation>
    <scope>NUCLEOTIDE SEQUENCE</scope>
    <source>
        <strain evidence="2">K2</strain>
    </source>
</reference>
<comment type="caution">
    <text evidence="2">The sequence shown here is derived from an EMBL/GenBank/DDBJ whole genome shotgun (WGS) entry which is preliminary data.</text>
</comment>
<reference evidence="2" key="1">
    <citation type="journal article" date="2023" name="G3 (Bethesda)">
        <title>Whole genome assembly and annotation of the endangered Caribbean coral Acropora cervicornis.</title>
        <authorList>
            <person name="Selwyn J.D."/>
            <person name="Vollmer S.V."/>
        </authorList>
    </citation>
    <scope>NUCLEOTIDE SEQUENCE</scope>
    <source>
        <strain evidence="2">K2</strain>
    </source>
</reference>
<gene>
    <name evidence="2" type="ORF">P5673_026624</name>
</gene>
<organism evidence="2 3">
    <name type="scientific">Acropora cervicornis</name>
    <name type="common">Staghorn coral</name>
    <dbReference type="NCBI Taxonomy" id="6130"/>
    <lineage>
        <taxon>Eukaryota</taxon>
        <taxon>Metazoa</taxon>
        <taxon>Cnidaria</taxon>
        <taxon>Anthozoa</taxon>
        <taxon>Hexacorallia</taxon>
        <taxon>Scleractinia</taxon>
        <taxon>Astrocoeniina</taxon>
        <taxon>Acroporidae</taxon>
        <taxon>Acropora</taxon>
    </lineage>
</organism>
<evidence type="ECO:0000313" key="2">
    <source>
        <dbReference type="EMBL" id="KAK2552309.1"/>
    </source>
</evidence>
<evidence type="ECO:0000256" key="1">
    <source>
        <dbReference type="SAM" id="MobiDB-lite"/>
    </source>
</evidence>
<feature type="region of interest" description="Disordered" evidence="1">
    <location>
        <begin position="1"/>
        <end position="21"/>
    </location>
</feature>
<proteinExistence type="predicted"/>
<dbReference type="EMBL" id="JARQWQ010000088">
    <property type="protein sequence ID" value="KAK2552309.1"/>
    <property type="molecule type" value="Genomic_DNA"/>
</dbReference>
<accession>A0AAD9Q0J6</accession>
<protein>
    <submittedName>
        <fullName evidence="2">Uncharacterized protein</fullName>
    </submittedName>
</protein>
<evidence type="ECO:0000313" key="3">
    <source>
        <dbReference type="Proteomes" id="UP001249851"/>
    </source>
</evidence>
<dbReference type="Proteomes" id="UP001249851">
    <property type="component" value="Unassembled WGS sequence"/>
</dbReference>
<name>A0AAD9Q0J6_ACRCE</name>